<evidence type="ECO:0000256" key="7">
    <source>
        <dbReference type="PROSITE-ProRule" id="PRU00089"/>
    </source>
</evidence>
<keyword evidence="5 7" id="KW-0539">Nucleus</keyword>
<dbReference type="InterPro" id="IPR036388">
    <property type="entry name" value="WH-like_DNA-bd_sf"/>
</dbReference>
<feature type="compositionally biased region" description="Basic and acidic residues" evidence="8">
    <location>
        <begin position="480"/>
        <end position="489"/>
    </location>
</feature>
<dbReference type="EMBL" id="JAFNEN010000139">
    <property type="protein sequence ID" value="KAG8192453.1"/>
    <property type="molecule type" value="Genomic_DNA"/>
</dbReference>
<name>A0AAV6V9Q4_9ARAC</name>
<dbReference type="InterPro" id="IPR018122">
    <property type="entry name" value="TF_fork_head_CS_1"/>
</dbReference>
<dbReference type="Proteomes" id="UP000827092">
    <property type="component" value="Unassembled WGS sequence"/>
</dbReference>
<dbReference type="AlphaFoldDB" id="A0AAV6V9Q4"/>
<dbReference type="InterPro" id="IPR036390">
    <property type="entry name" value="WH_DNA-bd_sf"/>
</dbReference>
<dbReference type="InterPro" id="IPR030456">
    <property type="entry name" value="TF_fork_head_CS_2"/>
</dbReference>
<evidence type="ECO:0000256" key="2">
    <source>
        <dbReference type="ARBA" id="ARBA00022782"/>
    </source>
</evidence>
<evidence type="ECO:0000256" key="3">
    <source>
        <dbReference type="ARBA" id="ARBA00022843"/>
    </source>
</evidence>
<dbReference type="Gene3D" id="1.10.10.10">
    <property type="entry name" value="Winged helix-like DNA-binding domain superfamily/Winged helix DNA-binding domain"/>
    <property type="match status" value="1"/>
</dbReference>
<evidence type="ECO:0000256" key="8">
    <source>
        <dbReference type="SAM" id="MobiDB-lite"/>
    </source>
</evidence>
<dbReference type="SMART" id="SM00339">
    <property type="entry name" value="FH"/>
    <property type="match status" value="1"/>
</dbReference>
<keyword evidence="3" id="KW-0832">Ubl conjugation</keyword>
<sequence>MYLLFSFAESLKGSSSPLDMTAVSYSPCVASTGFSDSGGGGSRPYPIALYSCTGRERFGEEPCQPKSTSSPILGTPHFTSFPENNGTGGYKSTSPLHFSSSSYLSYSCRPETPDSGETHFNHLLKFPLSALEILETSGESQHEACPKERDTVLRQLQHASKDFPEYECKTETGSGYEVPSHPDFYYNKQSQLLKTSPKGLSRDCTRSYTPYPKPRNGNNNNTRHHNSGHYVASYSPPPSVNNNLLHGSTSSLMTNCGTVINSPDNNNHCNDESNHEAMTRSKDDAIDHSAANSSASECDGNHNNKRRLSDSSEESIPAKHSPADLKPINLNAANMPDLYGSNNKAPSYGYTYGGNTKPTKLSDSIKLHSGSSGVDKVKQELPRPPFSYVAMISKAILESPGKKLTLQEIYSYVLETFPYYKNKDGWKNSIRHNLSLNKCFIRVPREGGGEKKGSFWIFDPAFNDMFEGNNFRRRKRMKRPARESAHAPTREASYSPSFTPTFTRPYTHAYLNPTDFLPSDYRSSERSWPLAHMQSSGRSSLASYPSSCQRMQAQTLHVGYMQSSQMDPSIATSAQSSIPLPTAYPAHSYVPPSAAFPGHYPTHCIRESACTTPQSRYHPY</sequence>
<dbReference type="PROSITE" id="PS00658">
    <property type="entry name" value="FORK_HEAD_2"/>
    <property type="match status" value="1"/>
</dbReference>
<dbReference type="InterPro" id="IPR001766">
    <property type="entry name" value="Fork_head_dom"/>
</dbReference>
<dbReference type="PROSITE" id="PS50039">
    <property type="entry name" value="FORK_HEAD_3"/>
    <property type="match status" value="1"/>
</dbReference>
<gene>
    <name evidence="10" type="ORF">JTE90_017983</name>
</gene>
<evidence type="ECO:0000256" key="1">
    <source>
        <dbReference type="ARBA" id="ARBA00022499"/>
    </source>
</evidence>
<dbReference type="PROSITE" id="PS00657">
    <property type="entry name" value="FORK_HEAD_1"/>
    <property type="match status" value="1"/>
</dbReference>
<dbReference type="InterPro" id="IPR050211">
    <property type="entry name" value="FOX_domain-containing"/>
</dbReference>
<dbReference type="GO" id="GO:0000978">
    <property type="term" value="F:RNA polymerase II cis-regulatory region sequence-specific DNA binding"/>
    <property type="evidence" value="ECO:0007669"/>
    <property type="project" value="TreeGrafter"/>
</dbReference>
<accession>A0AAV6V9Q4</accession>
<feature type="domain" description="Fork-head" evidence="9">
    <location>
        <begin position="383"/>
        <end position="476"/>
    </location>
</feature>
<protein>
    <recommendedName>
        <fullName evidence="6">Forkhead box protein L2</fullName>
    </recommendedName>
</protein>
<evidence type="ECO:0000256" key="5">
    <source>
        <dbReference type="ARBA" id="ARBA00023242"/>
    </source>
</evidence>
<evidence type="ECO:0000313" key="11">
    <source>
        <dbReference type="Proteomes" id="UP000827092"/>
    </source>
</evidence>
<dbReference type="PANTHER" id="PTHR11829">
    <property type="entry name" value="FORKHEAD BOX PROTEIN"/>
    <property type="match status" value="1"/>
</dbReference>
<comment type="subcellular location">
    <subcellularLocation>
        <location evidence="7">Nucleus</location>
    </subcellularLocation>
</comment>
<dbReference type="Pfam" id="PF00250">
    <property type="entry name" value="Forkhead"/>
    <property type="match status" value="1"/>
</dbReference>
<dbReference type="GO" id="GO:0030154">
    <property type="term" value="P:cell differentiation"/>
    <property type="evidence" value="ECO:0007669"/>
    <property type="project" value="UniProtKB-KW"/>
</dbReference>
<feature type="region of interest" description="Disordered" evidence="8">
    <location>
        <begin position="474"/>
        <end position="495"/>
    </location>
</feature>
<comment type="caution">
    <text evidence="10">The sequence shown here is derived from an EMBL/GenBank/DDBJ whole genome shotgun (WGS) entry which is preliminary data.</text>
</comment>
<evidence type="ECO:0000256" key="4">
    <source>
        <dbReference type="ARBA" id="ARBA00023125"/>
    </source>
</evidence>
<evidence type="ECO:0000256" key="6">
    <source>
        <dbReference type="ARBA" id="ARBA00034872"/>
    </source>
</evidence>
<feature type="region of interest" description="Disordered" evidence="8">
    <location>
        <begin position="196"/>
        <end position="228"/>
    </location>
</feature>
<dbReference type="SUPFAM" id="SSF46785">
    <property type="entry name" value="Winged helix' DNA-binding domain"/>
    <property type="match status" value="1"/>
</dbReference>
<keyword evidence="11" id="KW-1185">Reference proteome</keyword>
<dbReference type="PANTHER" id="PTHR11829:SF411">
    <property type="entry name" value="FORKHEAD BOX PROTEIN L2"/>
    <property type="match status" value="1"/>
</dbReference>
<keyword evidence="4 7" id="KW-0238">DNA-binding</keyword>
<dbReference type="GO" id="GO:0005634">
    <property type="term" value="C:nucleus"/>
    <property type="evidence" value="ECO:0007669"/>
    <property type="project" value="UniProtKB-SubCell"/>
</dbReference>
<reference evidence="10 11" key="1">
    <citation type="journal article" date="2022" name="Nat. Ecol. Evol.">
        <title>A masculinizing supergene underlies an exaggerated male reproductive morph in a spider.</title>
        <authorList>
            <person name="Hendrickx F."/>
            <person name="De Corte Z."/>
            <person name="Sonet G."/>
            <person name="Van Belleghem S.M."/>
            <person name="Kostlbacher S."/>
            <person name="Vangestel C."/>
        </authorList>
    </citation>
    <scope>NUCLEOTIDE SEQUENCE [LARGE SCALE GENOMIC DNA]</scope>
    <source>
        <strain evidence="10">W744_W776</strain>
    </source>
</reference>
<feature type="compositionally biased region" description="Basic and acidic residues" evidence="8">
    <location>
        <begin position="299"/>
        <end position="310"/>
    </location>
</feature>
<proteinExistence type="predicted"/>
<dbReference type="GO" id="GO:0000981">
    <property type="term" value="F:DNA-binding transcription factor activity, RNA polymerase II-specific"/>
    <property type="evidence" value="ECO:0007669"/>
    <property type="project" value="TreeGrafter"/>
</dbReference>
<keyword evidence="1" id="KW-1017">Isopeptide bond</keyword>
<dbReference type="FunFam" id="1.10.10.10:FF:000135">
    <property type="entry name" value="forkhead box protein G1"/>
    <property type="match status" value="1"/>
</dbReference>
<organism evidence="10 11">
    <name type="scientific">Oedothorax gibbosus</name>
    <dbReference type="NCBI Taxonomy" id="931172"/>
    <lineage>
        <taxon>Eukaryota</taxon>
        <taxon>Metazoa</taxon>
        <taxon>Ecdysozoa</taxon>
        <taxon>Arthropoda</taxon>
        <taxon>Chelicerata</taxon>
        <taxon>Arachnida</taxon>
        <taxon>Araneae</taxon>
        <taxon>Araneomorphae</taxon>
        <taxon>Entelegynae</taxon>
        <taxon>Araneoidea</taxon>
        <taxon>Linyphiidae</taxon>
        <taxon>Erigoninae</taxon>
        <taxon>Oedothorax</taxon>
    </lineage>
</organism>
<evidence type="ECO:0000313" key="10">
    <source>
        <dbReference type="EMBL" id="KAG8192453.1"/>
    </source>
</evidence>
<dbReference type="GO" id="GO:0009653">
    <property type="term" value="P:anatomical structure morphogenesis"/>
    <property type="evidence" value="ECO:0007669"/>
    <property type="project" value="TreeGrafter"/>
</dbReference>
<feature type="region of interest" description="Disordered" evidence="8">
    <location>
        <begin position="287"/>
        <end position="329"/>
    </location>
</feature>
<keyword evidence="2" id="KW-0221">Differentiation</keyword>
<evidence type="ECO:0000259" key="9">
    <source>
        <dbReference type="PROSITE" id="PS50039"/>
    </source>
</evidence>
<feature type="DNA-binding region" description="Fork-head" evidence="7">
    <location>
        <begin position="383"/>
        <end position="476"/>
    </location>
</feature>
<dbReference type="PRINTS" id="PR00053">
    <property type="entry name" value="FORKHEAD"/>
</dbReference>